<evidence type="ECO:0000256" key="17">
    <source>
        <dbReference type="ARBA" id="ARBA00051751"/>
    </source>
</evidence>
<feature type="region of interest" description="Disordered" evidence="19">
    <location>
        <begin position="1069"/>
        <end position="1088"/>
    </location>
</feature>
<dbReference type="Gene3D" id="3.30.160.60">
    <property type="entry name" value="Classic Zinc Finger"/>
    <property type="match status" value="1"/>
</dbReference>
<dbReference type="InterPro" id="IPR001360">
    <property type="entry name" value="Glyco_hydro_1"/>
</dbReference>
<dbReference type="PROSITE" id="PS51183">
    <property type="entry name" value="JMJN"/>
    <property type="match status" value="1"/>
</dbReference>
<evidence type="ECO:0000256" key="1">
    <source>
        <dbReference type="ARBA" id="ARBA00009711"/>
    </source>
</evidence>
<dbReference type="Pfam" id="PF02373">
    <property type="entry name" value="JmjC"/>
    <property type="match status" value="1"/>
</dbReference>
<evidence type="ECO:0000256" key="2">
    <source>
        <dbReference type="ARBA" id="ARBA00010838"/>
    </source>
</evidence>
<keyword evidence="14" id="KW-0539">Nucleus</keyword>
<keyword evidence="7" id="KW-0862">Zinc</keyword>
<evidence type="ECO:0000256" key="16">
    <source>
        <dbReference type="ARBA" id="ARBA00050682"/>
    </source>
</evidence>
<dbReference type="FunFam" id="3.20.20.80:FF:000020">
    <property type="entry name" value="Beta-glucosidase 12"/>
    <property type="match status" value="1"/>
</dbReference>
<reference evidence="23" key="1">
    <citation type="submission" date="2022-08" db="EMBL/GenBank/DDBJ databases">
        <authorList>
            <person name="Gutierrez-Valencia J."/>
        </authorList>
    </citation>
    <scope>NUCLEOTIDE SEQUENCE</scope>
</reference>
<evidence type="ECO:0000259" key="21">
    <source>
        <dbReference type="PROSITE" id="PS51183"/>
    </source>
</evidence>
<dbReference type="SMART" id="SM00558">
    <property type="entry name" value="JmjC"/>
    <property type="match status" value="1"/>
</dbReference>
<gene>
    <name evidence="23" type="ORF">LITE_LOCUS15334</name>
</gene>
<evidence type="ECO:0000256" key="11">
    <source>
        <dbReference type="ARBA" id="ARBA00023004"/>
    </source>
</evidence>
<keyword evidence="15" id="KW-0326">Glycosidase</keyword>
<keyword evidence="24" id="KW-1185">Reference proteome</keyword>
<accession>A0AAV0JSD1</accession>
<evidence type="ECO:0000256" key="13">
    <source>
        <dbReference type="ARBA" id="ARBA00023163"/>
    </source>
</evidence>
<evidence type="ECO:0000313" key="23">
    <source>
        <dbReference type="EMBL" id="CAI0411885.1"/>
    </source>
</evidence>
<dbReference type="PRINTS" id="PR00131">
    <property type="entry name" value="GLHYDRLASE1"/>
</dbReference>
<evidence type="ECO:0000256" key="10">
    <source>
        <dbReference type="ARBA" id="ARBA00023002"/>
    </source>
</evidence>
<dbReference type="SUPFAM" id="SSF51445">
    <property type="entry name" value="(Trans)glycosidases"/>
    <property type="match status" value="1"/>
</dbReference>
<feature type="domain" description="C2H2-type" evidence="20">
    <location>
        <begin position="1170"/>
        <end position="1199"/>
    </location>
</feature>
<evidence type="ECO:0000256" key="8">
    <source>
        <dbReference type="ARBA" id="ARBA00022853"/>
    </source>
</evidence>
<dbReference type="PANTHER" id="PTHR10353:SF36">
    <property type="entry name" value="LP05116P"/>
    <property type="match status" value="1"/>
</dbReference>
<keyword evidence="5 18" id="KW-0863">Zinc-finger</keyword>
<dbReference type="GO" id="GO:0009741">
    <property type="term" value="P:response to brassinosteroid"/>
    <property type="evidence" value="ECO:0007669"/>
    <property type="project" value="UniProtKB-ARBA"/>
</dbReference>
<dbReference type="GO" id="GO:0048580">
    <property type="term" value="P:regulation of post-embryonic development"/>
    <property type="evidence" value="ECO:0007669"/>
    <property type="project" value="UniProtKB-ARBA"/>
</dbReference>
<feature type="region of interest" description="Disordered" evidence="19">
    <location>
        <begin position="1770"/>
        <end position="1830"/>
    </location>
</feature>
<comment type="similarity">
    <text evidence="2">Belongs to the glycosyl hydrolase 1 family.</text>
</comment>
<protein>
    <submittedName>
        <fullName evidence="23">Uncharacterized protein</fullName>
    </submittedName>
</protein>
<evidence type="ECO:0000256" key="12">
    <source>
        <dbReference type="ARBA" id="ARBA00023015"/>
    </source>
</evidence>
<keyword evidence="11" id="KW-0408">Iron</keyword>
<keyword evidence="3" id="KW-0479">Metal-binding</keyword>
<sequence length="1830" mass="205674">MGNVEVPKWLQGLPWAPEFRPTDTEFADPIAYISKIEKEAGAFGICKIVPPLPKPSKKYVFSNLNKSLAKSPELGDDVALSNIGSSSKLGSEDGVRDGDTRAVFTTRHQELGQSIKKRSGEKDNPHLVSHKQVWQSGEAYTLEQFESKSKAFAKSVLGSIKEVNPLVIEALFWKAASEKPIYVEYANDVPGSAFGEPEGQFRYFNRRRRRRASYQSYRRHGESYNCRNNKMVDSDNAIADNVADAPSKNDSSALSSAASTTSLSSEFVRSDNRKGEIASCDVEGTAGWKLSNSPWNLQMIARSPGSLTRYMPDDIPGVTSPMIYIGMLYSWFAWHVEDHELHSINFLHIGSPKTWYSVPGDYAFAFEEVIQRQAYGGHVDRLGFNCGEAANFSTPQWLEVAKEAAVRRAAMNYLPMLSHQQLLYLLTMSFVSRVPRSLLPGARSSRLRDRQKEEREVAVKRAFIEDMLRENKTSRTILRKDPDCKVVIWNPDLLPRAMKESQVTGITCATAPALEENLSQTQLEPDRENTKSDLVKEMSKYVESLNALYADGGDISCDFQVDSGSLVCVACGILGFPFMCVLQPSERASEELLHVDNNTSTGNGKATVRIAHSSGDRFDDPLHMSDPCSALKDLHLPRGWDTSNRFHRPRIFCLEHGLQTRELLQSKGGANMLLICHSDFQKMKAYATSIAEEINIHFDYREVPLESALKEDLNLIDFAIDGQAWEECGEDWTSKMCVNLRHCVKIRKKSPSKQVQHALALAGLFSDGSPNSEFSTLKWQFRRSRSRTKPNHSAGFSSGKFESNKDDVLEKVSESVTNKEETVLVYTRRKFKTKETCTINGAQGQRDLNLQSCNVSLKNKTGASEDGSGDGGAEKLNEFQFLEANAQMQQDTNDTNGSSESENPCSIDGPNSSVQAANVLLVIHKDDRTEDVITCDNATKLKVQVDEDVVLVSEASDIASSPSAQEEHVVVETSCTNGEACDHVTLKSGKTEEGQNMSSSICSILSDETVAMESITSVGEASCDQLQVETNSDSKRELSATTLNVAEQTASVRSFGSFDVKVRKRRREVDQLTDDSPNPKSFVRGPCEGLRPRRMGIIDATTSNSEATDTEKSAVENNAVAKRAKKYPDVSVTNPKKKKKEMTKRPHKCDIEGCGMRFETKAELVLHSRNQCPYEGCRKKFSCHRYALIHQRVHEDDRPLKCPWKGCKMSFKWAWARIEHIRVHTGEKPYQCKVEGCGLRFSCSESISRAHFPDGFIFGTASSAYQFEGAATEGNKGASIWDTFTQKPAGRILDFSNADVTVDQYHRFQDDIGLMKDMGMDAYRFSISWARIFPNGTGELNPEGISYYNDLIDGLLENGIQPYVTLYHWDLPQMLHDKYGGWLSKQIVEDFEHYAYTCFHAFGDRVKNWITFNEPHNFAIQSYDFGIQAPGRCSIIGHLFCKEGNSSSEPYIVAHHILLSHAAAYHSYKSHFKEKQGGRVGIALDAKWFEPLSDADEDIDAANRAMDFSLGWFLDPIFMGRYPLSMTKLAGERVPEISSKMAKLVMGSLDFVGLNHYTTSYVRNDRTRFRKLILQDASTDSAVITSSYRNGIAIGKKAASSWLRIVPWGIRKLMNYVKDKYGNPLVIITENGMDDLNSPFISRDKALQDEKRIKYHRDYLSNLLASIREDGCNVGGYFVWSLLDNWEWNSGYTVRFGLYYVDYNNNLTRIPKDSVKWFKSMLLRSESTELDTQYFLVSTCLKTHSSPSKATSSEIMPVRLSKLQNVVKRKGRTVKQRTRRQIEKEEDDEQQLGIASSGTAPQSEKRVQHSSSTTQHSYKSLQQQQTRWQR</sequence>
<evidence type="ECO:0000256" key="4">
    <source>
        <dbReference type="ARBA" id="ARBA00022737"/>
    </source>
</evidence>
<feature type="compositionally biased region" description="Polar residues" evidence="19">
    <location>
        <begin position="1809"/>
        <end position="1830"/>
    </location>
</feature>
<comment type="catalytic activity">
    <reaction evidence="17">
        <text>N(6),N(6),N(6)-trimethyl-L-lysyl(27)-[histone H3] + 2-oxoglutarate + O2 = N(6),N(6)-dimethyl-L-lysyl(27)-[histone H3] + formaldehyde + succinate + CO2</text>
        <dbReference type="Rhea" id="RHEA:60228"/>
        <dbReference type="Rhea" id="RHEA-COMP:15535"/>
        <dbReference type="Rhea" id="RHEA-COMP:15539"/>
        <dbReference type="ChEBI" id="CHEBI:15379"/>
        <dbReference type="ChEBI" id="CHEBI:16526"/>
        <dbReference type="ChEBI" id="CHEBI:16810"/>
        <dbReference type="ChEBI" id="CHEBI:16842"/>
        <dbReference type="ChEBI" id="CHEBI:30031"/>
        <dbReference type="ChEBI" id="CHEBI:61961"/>
        <dbReference type="ChEBI" id="CHEBI:61976"/>
    </reaction>
    <physiologicalReaction direction="left-to-right" evidence="17">
        <dbReference type="Rhea" id="RHEA:60229"/>
    </physiologicalReaction>
</comment>
<dbReference type="SUPFAM" id="SSF57667">
    <property type="entry name" value="beta-beta-alpha zinc fingers"/>
    <property type="match status" value="1"/>
</dbReference>
<feature type="compositionally biased region" description="Basic residues" evidence="19">
    <location>
        <begin position="1770"/>
        <end position="1779"/>
    </location>
</feature>
<evidence type="ECO:0000259" key="22">
    <source>
        <dbReference type="PROSITE" id="PS51184"/>
    </source>
</evidence>
<dbReference type="PROSITE" id="PS00028">
    <property type="entry name" value="ZINC_FINGER_C2H2_1"/>
    <property type="match status" value="2"/>
</dbReference>
<evidence type="ECO:0000256" key="5">
    <source>
        <dbReference type="ARBA" id="ARBA00022771"/>
    </source>
</evidence>
<keyword evidence="9" id="KW-0223">Dioxygenase</keyword>
<dbReference type="PROSITE" id="PS00653">
    <property type="entry name" value="GLYCOSYL_HYDROL_F1_2"/>
    <property type="match status" value="1"/>
</dbReference>
<evidence type="ECO:0000256" key="18">
    <source>
        <dbReference type="PROSITE-ProRule" id="PRU00042"/>
    </source>
</evidence>
<dbReference type="InterPro" id="IPR036236">
    <property type="entry name" value="Znf_C2H2_sf"/>
</dbReference>
<dbReference type="SMART" id="SM00355">
    <property type="entry name" value="ZnF_C2H2"/>
    <property type="match status" value="3"/>
</dbReference>
<feature type="region of interest" description="Disordered" evidence="19">
    <location>
        <begin position="890"/>
        <end position="910"/>
    </location>
</feature>
<evidence type="ECO:0000313" key="24">
    <source>
        <dbReference type="Proteomes" id="UP001154282"/>
    </source>
</evidence>
<proteinExistence type="inferred from homology"/>
<dbReference type="PANTHER" id="PTHR10353">
    <property type="entry name" value="GLYCOSYL HYDROLASE"/>
    <property type="match status" value="1"/>
</dbReference>
<dbReference type="GO" id="GO:0009826">
    <property type="term" value="P:unidimensional cell growth"/>
    <property type="evidence" value="ECO:0007669"/>
    <property type="project" value="UniProtKB-ARBA"/>
</dbReference>
<dbReference type="FunFam" id="3.30.160.60:FF:000747">
    <property type="entry name" value="Probable lysine-specific demethylase ELF6"/>
    <property type="match status" value="1"/>
</dbReference>
<evidence type="ECO:0000256" key="7">
    <source>
        <dbReference type="ARBA" id="ARBA00022833"/>
    </source>
</evidence>
<dbReference type="InterPro" id="IPR017853">
    <property type="entry name" value="GH"/>
</dbReference>
<comment type="caution">
    <text evidence="23">The sequence shown here is derived from an EMBL/GenBank/DDBJ whole genome shotgun (WGS) entry which is preliminary data.</text>
</comment>
<dbReference type="PROSITE" id="PS50157">
    <property type="entry name" value="ZINC_FINGER_C2H2_2"/>
    <property type="match status" value="2"/>
</dbReference>
<dbReference type="Pfam" id="PF02375">
    <property type="entry name" value="JmjN"/>
    <property type="match status" value="1"/>
</dbReference>
<evidence type="ECO:0000256" key="19">
    <source>
        <dbReference type="SAM" id="MobiDB-lite"/>
    </source>
</evidence>
<dbReference type="GO" id="GO:0008422">
    <property type="term" value="F:beta-glucosidase activity"/>
    <property type="evidence" value="ECO:0007669"/>
    <property type="project" value="TreeGrafter"/>
</dbReference>
<comment type="catalytic activity">
    <reaction evidence="16">
        <text>N(6),N(6)-dimethyl-L-lysyl(27)-[histone H3] + 2-oxoglutarate + O2 = N(6)-methyl-L-lysyl(27)-[histone H3] + formaldehyde + succinate + CO2</text>
        <dbReference type="Rhea" id="RHEA:60232"/>
        <dbReference type="Rhea" id="RHEA-COMP:15539"/>
        <dbReference type="Rhea" id="RHEA-COMP:15544"/>
        <dbReference type="ChEBI" id="CHEBI:15379"/>
        <dbReference type="ChEBI" id="CHEBI:16526"/>
        <dbReference type="ChEBI" id="CHEBI:16810"/>
        <dbReference type="ChEBI" id="CHEBI:16842"/>
        <dbReference type="ChEBI" id="CHEBI:30031"/>
        <dbReference type="ChEBI" id="CHEBI:61929"/>
        <dbReference type="ChEBI" id="CHEBI:61976"/>
    </reaction>
    <physiologicalReaction direction="left-to-right" evidence="16">
        <dbReference type="Rhea" id="RHEA:60233"/>
    </physiologicalReaction>
</comment>
<feature type="domain" description="JmjN" evidence="21">
    <location>
        <begin position="16"/>
        <end position="57"/>
    </location>
</feature>
<dbReference type="InterPro" id="IPR003347">
    <property type="entry name" value="JmjC_dom"/>
</dbReference>
<dbReference type="Gene3D" id="3.20.20.80">
    <property type="entry name" value="Glycosidases"/>
    <property type="match status" value="1"/>
</dbReference>
<evidence type="ECO:0000256" key="6">
    <source>
        <dbReference type="ARBA" id="ARBA00022801"/>
    </source>
</evidence>
<dbReference type="InterPro" id="IPR003349">
    <property type="entry name" value="JmjN"/>
</dbReference>
<dbReference type="GO" id="GO:0010628">
    <property type="term" value="P:positive regulation of gene expression"/>
    <property type="evidence" value="ECO:0007669"/>
    <property type="project" value="UniProtKB-ARBA"/>
</dbReference>
<keyword evidence="6" id="KW-0378">Hydrolase</keyword>
<dbReference type="Gene3D" id="2.60.120.650">
    <property type="entry name" value="Cupin"/>
    <property type="match status" value="2"/>
</dbReference>
<keyword evidence="8" id="KW-0156">Chromatin regulator</keyword>
<dbReference type="GO" id="GO:0040029">
    <property type="term" value="P:epigenetic regulation of gene expression"/>
    <property type="evidence" value="ECO:0007669"/>
    <property type="project" value="UniProtKB-ARBA"/>
</dbReference>
<evidence type="ECO:0000256" key="14">
    <source>
        <dbReference type="ARBA" id="ARBA00023242"/>
    </source>
</evidence>
<dbReference type="GO" id="GO:0008270">
    <property type="term" value="F:zinc ion binding"/>
    <property type="evidence" value="ECO:0007669"/>
    <property type="project" value="UniProtKB-KW"/>
</dbReference>
<dbReference type="Proteomes" id="UP001154282">
    <property type="component" value="Unassembled WGS sequence"/>
</dbReference>
<keyword evidence="10" id="KW-0560">Oxidoreductase</keyword>
<dbReference type="InterPro" id="IPR033132">
    <property type="entry name" value="GH_1_N_CS"/>
</dbReference>
<dbReference type="PROSITE" id="PS51184">
    <property type="entry name" value="JMJC"/>
    <property type="match status" value="1"/>
</dbReference>
<evidence type="ECO:0000256" key="15">
    <source>
        <dbReference type="ARBA" id="ARBA00023295"/>
    </source>
</evidence>
<feature type="domain" description="C2H2-type" evidence="20">
    <location>
        <begin position="1200"/>
        <end position="1229"/>
    </location>
</feature>
<feature type="compositionally biased region" description="Polar residues" evidence="19">
    <location>
        <begin position="1793"/>
        <end position="1802"/>
    </location>
</feature>
<feature type="domain" description="JmjC" evidence="22">
    <location>
        <begin position="292"/>
        <end position="449"/>
    </location>
</feature>
<organism evidence="23 24">
    <name type="scientific">Linum tenue</name>
    <dbReference type="NCBI Taxonomy" id="586396"/>
    <lineage>
        <taxon>Eukaryota</taxon>
        <taxon>Viridiplantae</taxon>
        <taxon>Streptophyta</taxon>
        <taxon>Embryophyta</taxon>
        <taxon>Tracheophyta</taxon>
        <taxon>Spermatophyta</taxon>
        <taxon>Magnoliopsida</taxon>
        <taxon>eudicotyledons</taxon>
        <taxon>Gunneridae</taxon>
        <taxon>Pentapetalae</taxon>
        <taxon>rosids</taxon>
        <taxon>fabids</taxon>
        <taxon>Malpighiales</taxon>
        <taxon>Linaceae</taxon>
        <taxon>Linum</taxon>
    </lineage>
</organism>
<dbReference type="EMBL" id="CAMGYJ010000005">
    <property type="protein sequence ID" value="CAI0411885.1"/>
    <property type="molecule type" value="Genomic_DNA"/>
</dbReference>
<evidence type="ECO:0000256" key="3">
    <source>
        <dbReference type="ARBA" id="ARBA00022723"/>
    </source>
</evidence>
<keyword evidence="12" id="KW-0805">Transcription regulation</keyword>
<dbReference type="GO" id="GO:0071558">
    <property type="term" value="F:histone H3K27me2/H3K27me3 demethylase activity"/>
    <property type="evidence" value="ECO:0007669"/>
    <property type="project" value="UniProtKB-ARBA"/>
</dbReference>
<evidence type="ECO:0000256" key="9">
    <source>
        <dbReference type="ARBA" id="ARBA00022964"/>
    </source>
</evidence>
<name>A0AAV0JSD1_9ROSI</name>
<dbReference type="SUPFAM" id="SSF51197">
    <property type="entry name" value="Clavaminate synthase-like"/>
    <property type="match status" value="1"/>
</dbReference>
<keyword evidence="4" id="KW-0677">Repeat</keyword>
<dbReference type="GO" id="GO:0005975">
    <property type="term" value="P:carbohydrate metabolic process"/>
    <property type="evidence" value="ECO:0007669"/>
    <property type="project" value="InterPro"/>
</dbReference>
<dbReference type="InterPro" id="IPR013087">
    <property type="entry name" value="Znf_C2H2_type"/>
</dbReference>
<evidence type="ECO:0000259" key="20">
    <source>
        <dbReference type="PROSITE" id="PS50157"/>
    </source>
</evidence>
<dbReference type="GO" id="GO:2000028">
    <property type="term" value="P:regulation of photoperiodism, flowering"/>
    <property type="evidence" value="ECO:0007669"/>
    <property type="project" value="UniProtKB-ARBA"/>
</dbReference>
<keyword evidence="13" id="KW-0804">Transcription</keyword>
<dbReference type="SMART" id="SM00545">
    <property type="entry name" value="JmjN"/>
    <property type="match status" value="1"/>
</dbReference>
<dbReference type="Pfam" id="PF00232">
    <property type="entry name" value="Glyco_hydro_1"/>
    <property type="match status" value="1"/>
</dbReference>
<comment type="similarity">
    <text evidence="1">Belongs to the JHDM3 histone demethylase family.</text>
</comment>